<gene>
    <name evidence="1" type="ORF">DYB26_008751</name>
</gene>
<dbReference type="AlphaFoldDB" id="A0A418CS80"/>
<organism evidence="1 2">
    <name type="scientific">Aphanomyces astaci</name>
    <name type="common">Crayfish plague agent</name>
    <dbReference type="NCBI Taxonomy" id="112090"/>
    <lineage>
        <taxon>Eukaryota</taxon>
        <taxon>Sar</taxon>
        <taxon>Stramenopiles</taxon>
        <taxon>Oomycota</taxon>
        <taxon>Saprolegniomycetes</taxon>
        <taxon>Saprolegniales</taxon>
        <taxon>Verrucalvaceae</taxon>
        <taxon>Aphanomyces</taxon>
    </lineage>
</organism>
<evidence type="ECO:0000313" key="2">
    <source>
        <dbReference type="Proteomes" id="UP000286510"/>
    </source>
</evidence>
<feature type="non-terminal residue" evidence="1">
    <location>
        <position position="183"/>
    </location>
</feature>
<accession>A0A418CS80</accession>
<dbReference type="EMBL" id="QUTF01024641">
    <property type="protein sequence ID" value="RHY84654.1"/>
    <property type="molecule type" value="Genomic_DNA"/>
</dbReference>
<evidence type="ECO:0000313" key="1">
    <source>
        <dbReference type="EMBL" id="RHY84654.1"/>
    </source>
</evidence>
<comment type="caution">
    <text evidence="1">The sequence shown here is derived from an EMBL/GenBank/DDBJ whole genome shotgun (WGS) entry which is preliminary data.</text>
</comment>
<name>A0A418CS80_APHAT</name>
<protein>
    <submittedName>
        <fullName evidence="1">Uncharacterized protein</fullName>
    </submittedName>
</protein>
<sequence length="183" mass="19642">MSSTNTAAHQAVLALLRRSFGDNDTALLLCGISPDNQTRLVEGIGSTIDLSVAEATAAQKALEEQVAQVSSHGRNLEDSLRVAREKIATLEDQASTVSSHGCTLQDSLRIDHDEIARLTRASESETPSTSRLKSIKLDVAKFGGAESDKLLRWLVQVSTAADAQRISDDATRVAFAMSHLKGR</sequence>
<dbReference type="Proteomes" id="UP000286510">
    <property type="component" value="Unassembled WGS sequence"/>
</dbReference>
<proteinExistence type="predicted"/>
<dbReference type="VEuPathDB" id="FungiDB:H257_05573"/>
<reference evidence="1 2" key="1">
    <citation type="submission" date="2018-08" db="EMBL/GenBank/DDBJ databases">
        <title>Aphanomyces genome sequencing and annotation.</title>
        <authorList>
            <person name="Minardi D."/>
            <person name="Oidtmann B."/>
            <person name="Van Der Giezen M."/>
            <person name="Studholme D.J."/>
        </authorList>
    </citation>
    <scope>NUCLEOTIDE SEQUENCE [LARGE SCALE GENOMIC DNA]</scope>
    <source>
        <strain evidence="1 2">FDL457</strain>
    </source>
</reference>